<dbReference type="PANTHER" id="PTHR38102:SF1">
    <property type="entry name" value="PERIPLASMIC CHAPERONE SPY"/>
    <property type="match status" value="1"/>
</dbReference>
<feature type="region of interest" description="Disordered" evidence="5">
    <location>
        <begin position="133"/>
        <end position="163"/>
    </location>
</feature>
<dbReference type="InterPro" id="IPR052211">
    <property type="entry name" value="Cpx_auxiliary_protein"/>
</dbReference>
<reference evidence="8" key="1">
    <citation type="submission" date="2016-01" db="EMBL/GenBank/DDBJ databases">
        <title>Complete genome sequence of Microbulbifer sp. CCB-MM1, a halophile isolated from Matang Mangrove Forest, Perak.</title>
        <authorList>
            <person name="Moh T.H."/>
            <person name="Dinesh B."/>
            <person name="Lau N.-S."/>
            <person name="Go F."/>
            <person name="Alexander Chong S.-C."/>
        </authorList>
    </citation>
    <scope>NUCLEOTIDE SEQUENCE [LARGE SCALE GENOMIC DNA]</scope>
    <source>
        <strain evidence="8">CCB-MM1</strain>
    </source>
</reference>
<dbReference type="AlphaFoldDB" id="A0A1C9WBK3"/>
<proteinExistence type="inferred from homology"/>
<dbReference type="PANTHER" id="PTHR38102">
    <property type="entry name" value="PERIPLASMIC CHAPERONE SPY"/>
    <property type="match status" value="1"/>
</dbReference>
<dbReference type="GO" id="GO:0051082">
    <property type="term" value="F:unfolded protein binding"/>
    <property type="evidence" value="ECO:0007669"/>
    <property type="project" value="TreeGrafter"/>
</dbReference>
<protein>
    <submittedName>
        <fullName evidence="7">Periplasmic repressor CpxP</fullName>
    </submittedName>
</protein>
<feature type="compositionally biased region" description="Basic residues" evidence="5">
    <location>
        <begin position="147"/>
        <end position="157"/>
    </location>
</feature>
<dbReference type="GO" id="GO:0030288">
    <property type="term" value="C:outer membrane-bounded periplasmic space"/>
    <property type="evidence" value="ECO:0007669"/>
    <property type="project" value="TreeGrafter"/>
</dbReference>
<name>A0A1C9WBK3_9GAMM</name>
<evidence type="ECO:0000256" key="5">
    <source>
        <dbReference type="SAM" id="MobiDB-lite"/>
    </source>
</evidence>
<dbReference type="STRING" id="1769779.AUP74_03164"/>
<dbReference type="Pfam" id="PF07813">
    <property type="entry name" value="LTXXQ"/>
    <property type="match status" value="1"/>
</dbReference>
<evidence type="ECO:0000256" key="4">
    <source>
        <dbReference type="ARBA" id="ARBA00022764"/>
    </source>
</evidence>
<feature type="compositionally biased region" description="Basic and acidic residues" evidence="5">
    <location>
        <begin position="65"/>
        <end position="84"/>
    </location>
</feature>
<evidence type="ECO:0000256" key="6">
    <source>
        <dbReference type="SAM" id="SignalP"/>
    </source>
</evidence>
<evidence type="ECO:0000256" key="1">
    <source>
        <dbReference type="ARBA" id="ARBA00004418"/>
    </source>
</evidence>
<feature type="region of interest" description="Disordered" evidence="5">
    <location>
        <begin position="58"/>
        <end position="84"/>
    </location>
</feature>
<feature type="chain" id="PRO_5008895672" evidence="6">
    <location>
        <begin position="28"/>
        <end position="163"/>
    </location>
</feature>
<feature type="signal peptide" evidence="6">
    <location>
        <begin position="1"/>
        <end position="27"/>
    </location>
</feature>
<feature type="compositionally biased region" description="Basic and acidic residues" evidence="5">
    <location>
        <begin position="133"/>
        <end position="146"/>
    </location>
</feature>
<keyword evidence="3 6" id="KW-0732">Signal</keyword>
<evidence type="ECO:0000256" key="2">
    <source>
        <dbReference type="ARBA" id="ARBA00008441"/>
    </source>
</evidence>
<keyword evidence="4" id="KW-0574">Periplasm</keyword>
<organism evidence="7 8">
    <name type="scientific">Microbulbifer aggregans</name>
    <dbReference type="NCBI Taxonomy" id="1769779"/>
    <lineage>
        <taxon>Bacteria</taxon>
        <taxon>Pseudomonadati</taxon>
        <taxon>Pseudomonadota</taxon>
        <taxon>Gammaproteobacteria</taxon>
        <taxon>Cellvibrionales</taxon>
        <taxon>Microbulbiferaceae</taxon>
        <taxon>Microbulbifer</taxon>
    </lineage>
</organism>
<accession>A0A1C9WBK3</accession>
<keyword evidence="8" id="KW-1185">Reference proteome</keyword>
<dbReference type="InterPro" id="IPR012899">
    <property type="entry name" value="LTXXQ"/>
</dbReference>
<dbReference type="PATRIC" id="fig|1769779.3.peg.3143"/>
<evidence type="ECO:0000313" key="8">
    <source>
        <dbReference type="Proteomes" id="UP000095672"/>
    </source>
</evidence>
<dbReference type="KEGG" id="micc:AUP74_03164"/>
<comment type="similarity">
    <text evidence="2">Belongs to the CpxP/Spy family.</text>
</comment>
<dbReference type="Proteomes" id="UP000095672">
    <property type="component" value="Chromosome"/>
</dbReference>
<evidence type="ECO:0000313" key="7">
    <source>
        <dbReference type="EMBL" id="AOS98530.1"/>
    </source>
</evidence>
<evidence type="ECO:0000256" key="3">
    <source>
        <dbReference type="ARBA" id="ARBA00022729"/>
    </source>
</evidence>
<dbReference type="EMBL" id="CP014143">
    <property type="protein sequence ID" value="AOS98530.1"/>
    <property type="molecule type" value="Genomic_DNA"/>
</dbReference>
<gene>
    <name evidence="7" type="ORF">AUP74_03164</name>
</gene>
<dbReference type="Gene3D" id="1.20.120.1490">
    <property type="match status" value="1"/>
</dbReference>
<comment type="subcellular location">
    <subcellularLocation>
        <location evidence="1">Periplasm</location>
    </subcellularLocation>
</comment>
<sequence precursor="true">MKSTGWKTLASSALLATLLATPALSLADHHKGQGEGWKEGHHERMLEHMAERLELTEGQKAQLKANRDANQEERMAQREKMRELRKQISEAIDSGADQATLDQLGAELGQLQVSQMQDRHRRYEELESILTDEQKAKLEEMKSERKARWRERHKQHKGGADTQ</sequence>